<gene>
    <name evidence="2" type="ORF">GCM10025782_05030</name>
</gene>
<sequence>MVSSCSVDFADWSVLGWLLACSVTFGTLVRAAPASSGDDGTRPARWGARPRTPMVAG</sequence>
<evidence type="ECO:0000313" key="3">
    <source>
        <dbReference type="Proteomes" id="UP001500556"/>
    </source>
</evidence>
<reference evidence="3" key="1">
    <citation type="journal article" date="2019" name="Int. J. Syst. Evol. Microbiol.">
        <title>The Global Catalogue of Microorganisms (GCM) 10K type strain sequencing project: providing services to taxonomists for standard genome sequencing and annotation.</title>
        <authorList>
            <consortium name="The Broad Institute Genomics Platform"/>
            <consortium name="The Broad Institute Genome Sequencing Center for Infectious Disease"/>
            <person name="Wu L."/>
            <person name="Ma J."/>
        </authorList>
    </citation>
    <scope>NUCLEOTIDE SEQUENCE [LARGE SCALE GENOMIC DNA]</scope>
    <source>
        <strain evidence="3">JCM 18961</strain>
    </source>
</reference>
<organism evidence="2 3">
    <name type="scientific">Pedococcus ginsenosidimutans</name>
    <dbReference type="NCBI Taxonomy" id="490570"/>
    <lineage>
        <taxon>Bacteria</taxon>
        <taxon>Bacillati</taxon>
        <taxon>Actinomycetota</taxon>
        <taxon>Actinomycetes</taxon>
        <taxon>Micrococcales</taxon>
        <taxon>Intrasporangiaceae</taxon>
        <taxon>Pedococcus</taxon>
    </lineage>
</organism>
<dbReference type="EMBL" id="BAABLO010000001">
    <property type="protein sequence ID" value="GAA4711920.1"/>
    <property type="molecule type" value="Genomic_DNA"/>
</dbReference>
<accession>A0ABP8XPU8</accession>
<feature type="region of interest" description="Disordered" evidence="1">
    <location>
        <begin position="32"/>
        <end position="57"/>
    </location>
</feature>
<evidence type="ECO:0000256" key="1">
    <source>
        <dbReference type="SAM" id="MobiDB-lite"/>
    </source>
</evidence>
<proteinExistence type="predicted"/>
<keyword evidence="3" id="KW-1185">Reference proteome</keyword>
<evidence type="ECO:0000313" key="2">
    <source>
        <dbReference type="EMBL" id="GAA4711920.1"/>
    </source>
</evidence>
<protein>
    <submittedName>
        <fullName evidence="2">Uncharacterized protein</fullName>
    </submittedName>
</protein>
<dbReference type="Proteomes" id="UP001500556">
    <property type="component" value="Unassembled WGS sequence"/>
</dbReference>
<comment type="caution">
    <text evidence="2">The sequence shown here is derived from an EMBL/GenBank/DDBJ whole genome shotgun (WGS) entry which is preliminary data.</text>
</comment>
<name>A0ABP8XPU8_9MICO</name>